<dbReference type="InterPro" id="IPR015211">
    <property type="entry name" value="Peptidase_M1_C"/>
</dbReference>
<evidence type="ECO:0000256" key="4">
    <source>
        <dbReference type="ARBA" id="ARBA00022490"/>
    </source>
</evidence>
<dbReference type="GO" id="GO:0005886">
    <property type="term" value="C:plasma membrane"/>
    <property type="evidence" value="ECO:0007669"/>
    <property type="project" value="UniProtKB-SubCell"/>
</dbReference>
<evidence type="ECO:0000256" key="12">
    <source>
        <dbReference type="PIRSR" id="PIRSR634015-3"/>
    </source>
</evidence>
<feature type="binding site" evidence="11">
    <location>
        <begin position="269"/>
        <end position="274"/>
    </location>
    <ligand>
        <name>a peptide</name>
        <dbReference type="ChEBI" id="CHEBI:60466"/>
    </ligand>
</feature>
<dbReference type="GO" id="GO:0008270">
    <property type="term" value="F:zinc ion binding"/>
    <property type="evidence" value="ECO:0007669"/>
    <property type="project" value="InterPro"/>
</dbReference>
<evidence type="ECO:0000256" key="2">
    <source>
        <dbReference type="ARBA" id="ARBA00004609"/>
    </source>
</evidence>
<evidence type="ECO:0000256" key="5">
    <source>
        <dbReference type="ARBA" id="ARBA00022670"/>
    </source>
</evidence>
<dbReference type="SUPFAM" id="SSF48371">
    <property type="entry name" value="ARM repeat"/>
    <property type="match status" value="1"/>
</dbReference>
<evidence type="ECO:0000259" key="13">
    <source>
        <dbReference type="SMART" id="SM01263"/>
    </source>
</evidence>
<gene>
    <name evidence="14" type="ORF">QR98_0041870</name>
</gene>
<dbReference type="InterPro" id="IPR016024">
    <property type="entry name" value="ARM-type_fold"/>
</dbReference>
<dbReference type="AlphaFoldDB" id="A0A132A403"/>
<evidence type="ECO:0000313" key="14">
    <source>
        <dbReference type="EMBL" id="KPM05718.1"/>
    </source>
</evidence>
<feature type="binding site" evidence="11">
    <location>
        <begin position="137"/>
        <end position="139"/>
    </location>
    <ligand>
        <name>a peptide</name>
        <dbReference type="ChEBI" id="CHEBI:60466"/>
    </ligand>
</feature>
<dbReference type="InterPro" id="IPR027268">
    <property type="entry name" value="Peptidase_M4/M1_CTD_sf"/>
</dbReference>
<dbReference type="Gene3D" id="3.30.2010.30">
    <property type="match status" value="1"/>
</dbReference>
<dbReference type="FunFam" id="1.10.390.10:FF:000003">
    <property type="entry name" value="Leukotriene A(4) hydrolase"/>
    <property type="match status" value="1"/>
</dbReference>
<evidence type="ECO:0000256" key="7">
    <source>
        <dbReference type="ARBA" id="ARBA00022801"/>
    </source>
</evidence>
<reference evidence="14 15" key="1">
    <citation type="journal article" date="2015" name="Parasit. Vectors">
        <title>Draft genome of the scabies mite.</title>
        <authorList>
            <person name="Rider S.D.Jr."/>
            <person name="Morgan M.S."/>
            <person name="Arlian L.G."/>
        </authorList>
    </citation>
    <scope>NUCLEOTIDE SEQUENCE [LARGE SCALE GENOMIC DNA]</scope>
    <source>
        <strain evidence="14">Arlian Lab</strain>
    </source>
</reference>
<dbReference type="Gene3D" id="1.10.390.10">
    <property type="entry name" value="Neutral Protease Domain 2"/>
    <property type="match status" value="1"/>
</dbReference>
<dbReference type="Pfam" id="PF09127">
    <property type="entry name" value="Leuk-A4-hydro_C"/>
    <property type="match status" value="1"/>
</dbReference>
<dbReference type="Pfam" id="PF17900">
    <property type="entry name" value="Peptidase_M1_N"/>
    <property type="match status" value="1"/>
</dbReference>
<evidence type="ECO:0000256" key="8">
    <source>
        <dbReference type="ARBA" id="ARBA00022833"/>
    </source>
</evidence>
<keyword evidence="5" id="KW-0645">Protease</keyword>
<comment type="cofactor">
    <cofactor evidence="12">
        <name>Zn(2+)</name>
        <dbReference type="ChEBI" id="CHEBI:29105"/>
    </cofactor>
    <text evidence="12">Binds 1 zinc ion per subunit.</text>
</comment>
<feature type="active site" description="Proton acceptor" evidence="10">
    <location>
        <position position="299"/>
    </location>
</feature>
<dbReference type="VEuPathDB" id="VectorBase:SSCA003803"/>
<dbReference type="SUPFAM" id="SSF55486">
    <property type="entry name" value="Metalloproteases ('zincins'), catalytic domain"/>
    <property type="match status" value="1"/>
</dbReference>
<dbReference type="OrthoDB" id="79562at2759"/>
<dbReference type="InterPro" id="IPR014782">
    <property type="entry name" value="Peptidase_M1_dom"/>
</dbReference>
<dbReference type="InterPro" id="IPR034015">
    <property type="entry name" value="M1_LTA4H"/>
</dbReference>
<dbReference type="SMART" id="SM01263">
    <property type="entry name" value="Leuk-A4-hydro_C"/>
    <property type="match status" value="1"/>
</dbReference>
<evidence type="ECO:0000256" key="3">
    <source>
        <dbReference type="ARBA" id="ARBA00010136"/>
    </source>
</evidence>
<dbReference type="InterPro" id="IPR045357">
    <property type="entry name" value="Aminopeptidase_N-like_N"/>
</dbReference>
<evidence type="ECO:0000256" key="6">
    <source>
        <dbReference type="ARBA" id="ARBA00022723"/>
    </source>
</evidence>
<feature type="active site" description="Proton donor" evidence="10">
    <location>
        <position position="388"/>
    </location>
</feature>
<evidence type="ECO:0000256" key="11">
    <source>
        <dbReference type="PIRSR" id="PIRSR634015-2"/>
    </source>
</evidence>
<keyword evidence="4" id="KW-0963">Cytoplasm</keyword>
<dbReference type="GO" id="GO:0043171">
    <property type="term" value="P:peptide catabolic process"/>
    <property type="evidence" value="ECO:0007669"/>
    <property type="project" value="TreeGrafter"/>
</dbReference>
<dbReference type="Proteomes" id="UP000616769">
    <property type="component" value="Unassembled WGS sequence"/>
</dbReference>
<dbReference type="InterPro" id="IPR001930">
    <property type="entry name" value="Peptidase_M1"/>
</dbReference>
<comment type="caution">
    <text evidence="14">The sequence shown here is derived from an EMBL/GenBank/DDBJ whole genome shotgun (WGS) entry which is preliminary data.</text>
</comment>
<keyword evidence="6 12" id="KW-0479">Metal-binding</keyword>
<dbReference type="GO" id="GO:0008237">
    <property type="term" value="F:metallopeptidase activity"/>
    <property type="evidence" value="ECO:0007669"/>
    <property type="project" value="UniProtKB-KW"/>
</dbReference>
<proteinExistence type="inferred from homology"/>
<evidence type="ECO:0000313" key="15">
    <source>
        <dbReference type="Proteomes" id="UP000616769"/>
    </source>
</evidence>
<dbReference type="InterPro" id="IPR038502">
    <property type="entry name" value="M1_LTA-4_hydro/amino_C_sf"/>
</dbReference>
<keyword evidence="8 12" id="KW-0862">Zinc</keyword>
<dbReference type="Gene3D" id="2.60.40.1730">
    <property type="entry name" value="tricorn interacting facor f3 domain"/>
    <property type="match status" value="1"/>
</dbReference>
<evidence type="ECO:0000256" key="9">
    <source>
        <dbReference type="ARBA" id="ARBA00023049"/>
    </source>
</evidence>
<dbReference type="GO" id="GO:0004177">
    <property type="term" value="F:aminopeptidase activity"/>
    <property type="evidence" value="ECO:0007669"/>
    <property type="project" value="TreeGrafter"/>
</dbReference>
<dbReference type="InterPro" id="IPR042097">
    <property type="entry name" value="Aminopeptidase_N-like_N_sf"/>
</dbReference>
<feature type="domain" description="Peptidase M1 leukotriene A4 hydrolase/aminopeptidase C-terminal" evidence="13">
    <location>
        <begin position="466"/>
        <end position="616"/>
    </location>
</feature>
<keyword evidence="7 14" id="KW-0378">Hydrolase</keyword>
<comment type="similarity">
    <text evidence="3">Belongs to the peptidase M1 family.</text>
</comment>
<keyword evidence="9" id="KW-0482">Metalloprotease</keyword>
<dbReference type="FunFam" id="3.30.2010.30:FF:000001">
    <property type="entry name" value="Leukotriene A(4) hydrolase"/>
    <property type="match status" value="1"/>
</dbReference>
<dbReference type="CDD" id="cd09599">
    <property type="entry name" value="M1_LTA4H"/>
    <property type="match status" value="1"/>
</dbReference>
<accession>A0A132A403</accession>
<feature type="binding site" evidence="12">
    <location>
        <position position="321"/>
    </location>
    <ligand>
        <name>Zn(2+)</name>
        <dbReference type="ChEBI" id="CHEBI:29105"/>
        <note>catalytic</note>
    </ligand>
</feature>
<sequence>MFETNLDPNSYSRPDQAKITHLNLRLEVNFETKTLNGSVIANITKIDPLARVVIFDTYDLKIHRIQLLTSEFQYEVPYHLYPFDESFGSKLEVAIDKALPNEFQIQIDYETDPTSRALMWMDPAQTDGKKFPFMYSQCQAINARSMIPCQDTPSVKATYSAEIIAAASLQVLMSAKISKSPIFSPNSDRRTHFFLQNVPIPSYLIAIAVGDLVHKKIGKISNVWSEPGLIESAAWEFAEIDKILEKAESLAGEYVWGIYDILVLPPSFPYGGMENPCLTFATPTLLAGDRSLVYVIAHEISHSWTGNLVTNANFGHFWLNEGFTTFLEYKISGRMDTNGEKFRHLMALEGLEDLKEAVKYYGDDSPLTKLLIDVRKINPDDAFSSIPYQKGHTFLFYLEQKLGGPEIFEPFLRAYIDHFKYDSIITKDFQDFIYDYFGPEILDTVEWDKWFHDPGMPPIIPAYDQTLLMHVIDLSTKWLNASLENINEIEFPLKQFDAFQSLQKKLFFIQLSNRKEESNLDLRLKLAPMSQIYRLNSIGNCEVRFAWIMLGLEVHYEEVIEEAVDFVSTYGRMKYITPLYRKLYRWEKTKQLALKTFEKNKPKMMRVAIDAIAKDLYGNKS</sequence>
<feature type="binding site" evidence="12">
    <location>
        <position position="298"/>
    </location>
    <ligand>
        <name>Zn(2+)</name>
        <dbReference type="ChEBI" id="CHEBI:29105"/>
        <note>catalytic</note>
    </ligand>
</feature>
<protein>
    <submittedName>
        <fullName evidence="14">Leukotriene A-4 hydrolase-like protein</fullName>
    </submittedName>
</protein>
<organism evidence="14 15">
    <name type="scientific">Sarcoptes scabiei</name>
    <name type="common">Itch mite</name>
    <name type="synonym">Acarus scabiei</name>
    <dbReference type="NCBI Taxonomy" id="52283"/>
    <lineage>
        <taxon>Eukaryota</taxon>
        <taxon>Metazoa</taxon>
        <taxon>Ecdysozoa</taxon>
        <taxon>Arthropoda</taxon>
        <taxon>Chelicerata</taxon>
        <taxon>Arachnida</taxon>
        <taxon>Acari</taxon>
        <taxon>Acariformes</taxon>
        <taxon>Sarcoptiformes</taxon>
        <taxon>Astigmata</taxon>
        <taxon>Psoroptidia</taxon>
        <taxon>Sarcoptoidea</taxon>
        <taxon>Sarcoptidae</taxon>
        <taxon>Sarcoptinae</taxon>
        <taxon>Sarcoptes</taxon>
    </lineage>
</organism>
<dbReference type="InterPro" id="IPR049980">
    <property type="entry name" value="LTA4H_cat"/>
</dbReference>
<comment type="subcellular location">
    <subcellularLocation>
        <location evidence="2">Cell membrane</location>
        <topology evidence="2">Lipid-anchor</topology>
        <topology evidence="2">GPI-anchor</topology>
    </subcellularLocation>
    <subcellularLocation>
        <location evidence="1">Cytoplasm</location>
    </subcellularLocation>
</comment>
<evidence type="ECO:0000256" key="1">
    <source>
        <dbReference type="ARBA" id="ARBA00004496"/>
    </source>
</evidence>
<dbReference type="PRINTS" id="PR00756">
    <property type="entry name" value="ALADIPTASE"/>
</dbReference>
<feature type="binding site" evidence="12">
    <location>
        <position position="302"/>
    </location>
    <ligand>
        <name>Zn(2+)</name>
        <dbReference type="ChEBI" id="CHEBI:29105"/>
        <note>catalytic</note>
    </ligand>
</feature>
<evidence type="ECO:0000256" key="10">
    <source>
        <dbReference type="PIRSR" id="PIRSR634015-1"/>
    </source>
</evidence>
<dbReference type="EMBL" id="JXLN01010438">
    <property type="protein sequence ID" value="KPM05718.1"/>
    <property type="molecule type" value="Genomic_DNA"/>
</dbReference>
<name>A0A132A403_SARSC</name>
<dbReference type="Pfam" id="PF01433">
    <property type="entry name" value="Peptidase_M1"/>
    <property type="match status" value="1"/>
</dbReference>
<dbReference type="PANTHER" id="PTHR45726">
    <property type="entry name" value="LEUKOTRIENE A-4 HYDROLASE"/>
    <property type="match status" value="1"/>
</dbReference>
<dbReference type="SUPFAM" id="SSF63737">
    <property type="entry name" value="Leukotriene A4 hydrolase N-terminal domain"/>
    <property type="match status" value="1"/>
</dbReference>
<feature type="binding site" evidence="11">
    <location>
        <begin position="572"/>
        <end position="574"/>
    </location>
    <ligand>
        <name>a peptide</name>
        <dbReference type="ChEBI" id="CHEBI:60466"/>
    </ligand>
</feature>
<dbReference type="GO" id="GO:0005829">
    <property type="term" value="C:cytosol"/>
    <property type="evidence" value="ECO:0007669"/>
    <property type="project" value="TreeGrafter"/>
</dbReference>
<dbReference type="Gene3D" id="1.25.40.320">
    <property type="entry name" value="Peptidase M1, leukotriene A4 hydrolase/aminopeptidase C-terminal domain"/>
    <property type="match status" value="1"/>
</dbReference>
<dbReference type="GO" id="GO:0004301">
    <property type="term" value="F:epoxide hydrolase activity"/>
    <property type="evidence" value="ECO:0007669"/>
    <property type="project" value="TreeGrafter"/>
</dbReference>
<dbReference type="PANTHER" id="PTHR45726:SF3">
    <property type="entry name" value="LEUKOTRIENE A-4 HYDROLASE"/>
    <property type="match status" value="1"/>
</dbReference>
<dbReference type="GO" id="GO:0006508">
    <property type="term" value="P:proteolysis"/>
    <property type="evidence" value="ECO:0007669"/>
    <property type="project" value="UniProtKB-KW"/>
</dbReference>